<organism evidence="1 2">
    <name type="scientific">Pseudaquabacterium pictum</name>
    <dbReference type="NCBI Taxonomy" id="2315236"/>
    <lineage>
        <taxon>Bacteria</taxon>
        <taxon>Pseudomonadati</taxon>
        <taxon>Pseudomonadota</taxon>
        <taxon>Betaproteobacteria</taxon>
        <taxon>Burkholderiales</taxon>
        <taxon>Sphaerotilaceae</taxon>
        <taxon>Pseudaquabacterium</taxon>
    </lineage>
</organism>
<dbReference type="AlphaFoldDB" id="A0A480AP30"/>
<reference evidence="2" key="1">
    <citation type="submission" date="2019-03" db="EMBL/GenBank/DDBJ databases">
        <title>Aquabacterium pictum sp.nov., the first bacteriochlorophyll a-containing freshwater bacterium in the genus Aquabacterium of the class Betaproteobacteria.</title>
        <authorList>
            <person name="Hirose S."/>
            <person name="Tank M."/>
            <person name="Hara E."/>
            <person name="Tamaki H."/>
            <person name="Takaichi S."/>
            <person name="Haruta S."/>
            <person name="Hanada S."/>
        </authorList>
    </citation>
    <scope>NUCLEOTIDE SEQUENCE [LARGE SCALE GENOMIC DNA]</scope>
    <source>
        <strain evidence="2">W35</strain>
    </source>
</reference>
<gene>
    <name evidence="1" type="ORF">AQPW35_22920</name>
</gene>
<dbReference type="InterPro" id="IPR032710">
    <property type="entry name" value="NTF2-like_dom_sf"/>
</dbReference>
<dbReference type="EMBL" id="BJCL01000005">
    <property type="protein sequence ID" value="GCL63211.1"/>
    <property type="molecule type" value="Genomic_DNA"/>
</dbReference>
<evidence type="ECO:0000313" key="1">
    <source>
        <dbReference type="EMBL" id="GCL63211.1"/>
    </source>
</evidence>
<dbReference type="Gene3D" id="3.10.450.50">
    <property type="match status" value="1"/>
</dbReference>
<proteinExistence type="predicted"/>
<dbReference type="Proteomes" id="UP000301751">
    <property type="component" value="Unassembled WGS sequence"/>
</dbReference>
<evidence type="ECO:0000313" key="2">
    <source>
        <dbReference type="Proteomes" id="UP000301751"/>
    </source>
</evidence>
<comment type="caution">
    <text evidence="1">The sequence shown here is derived from an EMBL/GenBank/DDBJ whole genome shotgun (WGS) entry which is preliminary data.</text>
</comment>
<accession>A0A480AP30</accession>
<keyword evidence="2" id="KW-1185">Reference proteome</keyword>
<protein>
    <recommendedName>
        <fullName evidence="3">SnoaL-like domain-containing protein</fullName>
    </recommendedName>
</protein>
<sequence length="106" mass="11807">MESHLDAFALGLDALVADYTEQSSIVLQSGTITGLAGIRSFFEEFLKSIRPGFWEAFKIQRQAVRGEVAYLAWEARPFIAMATDTLLVRDGKIHIQTFTALAEDKP</sequence>
<name>A0A480AP30_9BURK</name>
<evidence type="ECO:0008006" key="3">
    <source>
        <dbReference type="Google" id="ProtNLM"/>
    </source>
</evidence>
<dbReference type="SUPFAM" id="SSF54427">
    <property type="entry name" value="NTF2-like"/>
    <property type="match status" value="1"/>
</dbReference>